<reference evidence="3 4" key="1">
    <citation type="journal article" date="2019" name="Sci. Data">
        <title>Hybrid genome assembly and annotation of Danionella translucida.</title>
        <authorList>
            <person name="Kadobianskyi M."/>
            <person name="Schulze L."/>
            <person name="Schuelke M."/>
            <person name="Judkewitz B."/>
        </authorList>
    </citation>
    <scope>NUCLEOTIDE SEQUENCE [LARGE SCALE GENOMIC DNA]</scope>
    <source>
        <strain evidence="3 4">Bolton</strain>
    </source>
</reference>
<sequence length="472" mass="52896">TGMHSENTTTSFQTPSCPFCPPQDSSITPQDSPVPPQGSCLLTEPSLAPFPKFLGMEVAHRPSVYPPRHVYFEEAHPPCHSWRTSPCIREIRRECGCVQRWYYPTVLHPFNGETVLRIRGQHFYAHLAEWEAVPEHCVRRRVSLHHHEDFLDHRSAPYSNGGHTKRGFFPTEVPSEKLVRSVTGVNAPQPGDRAGREARRSQGGVREQIKQVVSELEEVLGGLKQVQLEMKEVVHQIDVLTSTLDLGEEHPHQDRLTLDTPKGSQTNVVALIHNTNMENDTSTSSSSLTHSPASGDSFPPLLRPRSCSSPDITIEDERGIKLSSETQRTANGSCSAHRTARKVHSDTHKPPMVPPLYPQNGQLKMRTPYHPVKHKMLASSAVSPLSSAGRNEALHEGAVSRSGTDAAHLTEEDRHAVKTIQIETGSEEYSDLDWSGLKRKVNKAFLKRNINNRYFLLSWVEDIFRREISCLV</sequence>
<feature type="region of interest" description="Disordered" evidence="2">
    <location>
        <begin position="278"/>
        <end position="361"/>
    </location>
</feature>
<dbReference type="GO" id="GO:0045727">
    <property type="term" value="P:positive regulation of translation"/>
    <property type="evidence" value="ECO:0007669"/>
    <property type="project" value="TreeGrafter"/>
</dbReference>
<feature type="region of interest" description="Disordered" evidence="2">
    <location>
        <begin position="184"/>
        <end position="205"/>
    </location>
</feature>
<gene>
    <name evidence="3" type="ORF">DNTS_032690</name>
</gene>
<dbReference type="AlphaFoldDB" id="A0A553MPY1"/>
<evidence type="ECO:0000256" key="2">
    <source>
        <dbReference type="SAM" id="MobiDB-lite"/>
    </source>
</evidence>
<feature type="compositionally biased region" description="Polar residues" evidence="2">
    <location>
        <begin position="323"/>
        <end position="336"/>
    </location>
</feature>
<evidence type="ECO:0000313" key="4">
    <source>
        <dbReference type="Proteomes" id="UP000316079"/>
    </source>
</evidence>
<dbReference type="PANTHER" id="PTHR15917">
    <property type="match status" value="1"/>
</dbReference>
<name>A0A553MPY1_9TELE</name>
<dbReference type="GO" id="GO:0045793">
    <property type="term" value="P:positive regulation of cell size"/>
    <property type="evidence" value="ECO:0007669"/>
    <property type="project" value="TreeGrafter"/>
</dbReference>
<dbReference type="Proteomes" id="UP000316079">
    <property type="component" value="Unassembled WGS sequence"/>
</dbReference>
<protein>
    <submittedName>
        <fullName evidence="3">Uncharacterized protein</fullName>
    </submittedName>
</protein>
<proteinExistence type="predicted"/>
<feature type="non-terminal residue" evidence="3">
    <location>
        <position position="1"/>
    </location>
</feature>
<dbReference type="InterPro" id="IPR027997">
    <property type="entry name" value="Largen/INSYN1"/>
</dbReference>
<feature type="compositionally biased region" description="Low complexity" evidence="2">
    <location>
        <begin position="281"/>
        <end position="310"/>
    </location>
</feature>
<evidence type="ECO:0000313" key="3">
    <source>
        <dbReference type="EMBL" id="TRY55230.1"/>
    </source>
</evidence>
<organism evidence="3 4">
    <name type="scientific">Danionella cerebrum</name>
    <dbReference type="NCBI Taxonomy" id="2873325"/>
    <lineage>
        <taxon>Eukaryota</taxon>
        <taxon>Metazoa</taxon>
        <taxon>Chordata</taxon>
        <taxon>Craniata</taxon>
        <taxon>Vertebrata</taxon>
        <taxon>Euteleostomi</taxon>
        <taxon>Actinopterygii</taxon>
        <taxon>Neopterygii</taxon>
        <taxon>Teleostei</taxon>
        <taxon>Ostariophysi</taxon>
        <taxon>Cypriniformes</taxon>
        <taxon>Danionidae</taxon>
        <taxon>Danioninae</taxon>
        <taxon>Danionella</taxon>
    </lineage>
</organism>
<evidence type="ECO:0000256" key="1">
    <source>
        <dbReference type="ARBA" id="ARBA00023054"/>
    </source>
</evidence>
<dbReference type="PANTHER" id="PTHR15917:SF0">
    <property type="entry name" value="PROTEIN LARGEN"/>
    <property type="match status" value="1"/>
</dbReference>
<comment type="caution">
    <text evidence="3">The sequence shown here is derived from an EMBL/GenBank/DDBJ whole genome shotgun (WGS) entry which is preliminary data.</text>
</comment>
<keyword evidence="1" id="KW-0175">Coiled coil</keyword>
<dbReference type="EMBL" id="SRMA01027333">
    <property type="protein sequence ID" value="TRY55230.1"/>
    <property type="molecule type" value="Genomic_DNA"/>
</dbReference>
<dbReference type="STRING" id="623744.A0A553MPY1"/>
<dbReference type="OrthoDB" id="8615648at2759"/>
<accession>A0A553MPY1</accession>
<keyword evidence="4" id="KW-1185">Reference proteome</keyword>